<dbReference type="Pfam" id="PF06985">
    <property type="entry name" value="HET"/>
    <property type="match status" value="1"/>
</dbReference>
<dbReference type="AlphaFoldDB" id="A0A6A6QLT5"/>
<dbReference type="Proteomes" id="UP000799750">
    <property type="component" value="Unassembled WGS sequence"/>
</dbReference>
<feature type="domain" description="Heterokaryon incompatibility" evidence="1">
    <location>
        <begin position="57"/>
        <end position="186"/>
    </location>
</feature>
<sequence length="195" mass="22391">MATNTLPSGRREPVPMYMYTKRLNGYEVRLLVILPGKVDAQIECKLVVHETDNLPAYEALSYVWGTSTKLKPILCDGYRIDVTPNLLFALKQLRYEDERRLLWIDYVCINQDDNDEKTGQVQLMKTIYSEASRVVSALILPEEVYAGPEALKEKLAKKVVENSEKIEAFLSFIQDAWFTRIWCVQEIVLAQDAVV</sequence>
<dbReference type="PANTHER" id="PTHR24148:SF82">
    <property type="entry name" value="HETEROKARYON INCOMPATIBILITY DOMAIN-CONTAINING PROTEIN"/>
    <property type="match status" value="1"/>
</dbReference>
<gene>
    <name evidence="2" type="ORF">BU16DRAFT_514329</name>
</gene>
<organism evidence="2 3">
    <name type="scientific">Lophium mytilinum</name>
    <dbReference type="NCBI Taxonomy" id="390894"/>
    <lineage>
        <taxon>Eukaryota</taxon>
        <taxon>Fungi</taxon>
        <taxon>Dikarya</taxon>
        <taxon>Ascomycota</taxon>
        <taxon>Pezizomycotina</taxon>
        <taxon>Dothideomycetes</taxon>
        <taxon>Pleosporomycetidae</taxon>
        <taxon>Mytilinidiales</taxon>
        <taxon>Mytilinidiaceae</taxon>
        <taxon>Lophium</taxon>
    </lineage>
</organism>
<dbReference type="OrthoDB" id="3553147at2759"/>
<dbReference type="PANTHER" id="PTHR24148">
    <property type="entry name" value="ANKYRIN REPEAT DOMAIN-CONTAINING PROTEIN 39 HOMOLOG-RELATED"/>
    <property type="match status" value="1"/>
</dbReference>
<keyword evidence="3" id="KW-1185">Reference proteome</keyword>
<reference evidence="2" key="1">
    <citation type="journal article" date="2020" name="Stud. Mycol.">
        <title>101 Dothideomycetes genomes: a test case for predicting lifestyles and emergence of pathogens.</title>
        <authorList>
            <person name="Haridas S."/>
            <person name="Albert R."/>
            <person name="Binder M."/>
            <person name="Bloem J."/>
            <person name="Labutti K."/>
            <person name="Salamov A."/>
            <person name="Andreopoulos B."/>
            <person name="Baker S."/>
            <person name="Barry K."/>
            <person name="Bills G."/>
            <person name="Bluhm B."/>
            <person name="Cannon C."/>
            <person name="Castanera R."/>
            <person name="Culley D."/>
            <person name="Daum C."/>
            <person name="Ezra D."/>
            <person name="Gonzalez J."/>
            <person name="Henrissat B."/>
            <person name="Kuo A."/>
            <person name="Liang C."/>
            <person name="Lipzen A."/>
            <person name="Lutzoni F."/>
            <person name="Magnuson J."/>
            <person name="Mondo S."/>
            <person name="Nolan M."/>
            <person name="Ohm R."/>
            <person name="Pangilinan J."/>
            <person name="Park H.-J."/>
            <person name="Ramirez L."/>
            <person name="Alfaro M."/>
            <person name="Sun H."/>
            <person name="Tritt A."/>
            <person name="Yoshinaga Y."/>
            <person name="Zwiers L.-H."/>
            <person name="Turgeon B."/>
            <person name="Goodwin S."/>
            <person name="Spatafora J."/>
            <person name="Crous P."/>
            <person name="Grigoriev I."/>
        </authorList>
    </citation>
    <scope>NUCLEOTIDE SEQUENCE</scope>
    <source>
        <strain evidence="2">CBS 269.34</strain>
    </source>
</reference>
<accession>A0A6A6QLT5</accession>
<evidence type="ECO:0000313" key="3">
    <source>
        <dbReference type="Proteomes" id="UP000799750"/>
    </source>
</evidence>
<name>A0A6A6QLT5_9PEZI</name>
<protein>
    <submittedName>
        <fullName evidence="2">HET-domain-containing protein</fullName>
    </submittedName>
</protein>
<evidence type="ECO:0000259" key="1">
    <source>
        <dbReference type="Pfam" id="PF06985"/>
    </source>
</evidence>
<dbReference type="EMBL" id="MU004193">
    <property type="protein sequence ID" value="KAF2493026.1"/>
    <property type="molecule type" value="Genomic_DNA"/>
</dbReference>
<feature type="non-terminal residue" evidence="2">
    <location>
        <position position="195"/>
    </location>
</feature>
<proteinExistence type="predicted"/>
<dbReference type="InterPro" id="IPR052895">
    <property type="entry name" value="HetReg/Transcr_Mod"/>
</dbReference>
<evidence type="ECO:0000313" key="2">
    <source>
        <dbReference type="EMBL" id="KAF2493026.1"/>
    </source>
</evidence>
<dbReference type="InterPro" id="IPR010730">
    <property type="entry name" value="HET"/>
</dbReference>